<evidence type="ECO:0000259" key="5">
    <source>
        <dbReference type="PROSITE" id="PS50950"/>
    </source>
</evidence>
<accession>A0A0L0GCU5</accession>
<proteinExistence type="predicted"/>
<gene>
    <name evidence="6" type="ORF">SARC_01149</name>
</gene>
<evidence type="ECO:0000313" key="7">
    <source>
        <dbReference type="Proteomes" id="UP000054560"/>
    </source>
</evidence>
<protein>
    <recommendedName>
        <fullName evidence="5">THAP-type domain-containing protein</fullName>
    </recommendedName>
</protein>
<sequence length="302" mass="35010">MGVKVCQVASCESATRERDGVTYWMFPKVTSDARGPERQVQREEWMVRCYRTFNPKYRRNKLLKTSEQVKEEHWAKKTLYMCSRHFEEEFKYIDSTGAVRKHPGALPTLHLRREGDYVQIPFEVQVKLKLFERDNEVGGDSKKRLSDIQQEADSIGGLLTLGGALPQVSSNSKANSNRITNGTNNKRQKVFDSAEHDHIYDFHQLYSNFDHWFAGEIQLAKRWQKGRCKSGEFISLYRVTNKQTAVSVLEYINIDKELTLMHTFPKSVHMADAILSSLQYETEKVCLVKRWTVLRATMTSLS</sequence>
<dbReference type="Pfam" id="PF05485">
    <property type="entry name" value="THAP"/>
    <property type="match status" value="1"/>
</dbReference>
<dbReference type="GO" id="GO:0003677">
    <property type="term" value="F:DNA binding"/>
    <property type="evidence" value="ECO:0007669"/>
    <property type="project" value="UniProtKB-KW"/>
</dbReference>
<evidence type="ECO:0000256" key="4">
    <source>
        <dbReference type="ARBA" id="ARBA00023125"/>
    </source>
</evidence>
<keyword evidence="7" id="KW-1185">Reference proteome</keyword>
<keyword evidence="1" id="KW-0479">Metal-binding</keyword>
<keyword evidence="4" id="KW-0238">DNA-binding</keyword>
<feature type="domain" description="THAP-type" evidence="5">
    <location>
        <begin position="1"/>
        <end position="110"/>
    </location>
</feature>
<dbReference type="EMBL" id="KQ241639">
    <property type="protein sequence ID" value="KNC86729.1"/>
    <property type="molecule type" value="Genomic_DNA"/>
</dbReference>
<name>A0A0L0GCU5_9EUKA</name>
<evidence type="ECO:0000313" key="6">
    <source>
        <dbReference type="EMBL" id="KNC86729.1"/>
    </source>
</evidence>
<evidence type="ECO:0000256" key="2">
    <source>
        <dbReference type="ARBA" id="ARBA00022771"/>
    </source>
</evidence>
<organism evidence="6 7">
    <name type="scientific">Sphaeroforma arctica JP610</name>
    <dbReference type="NCBI Taxonomy" id="667725"/>
    <lineage>
        <taxon>Eukaryota</taxon>
        <taxon>Ichthyosporea</taxon>
        <taxon>Ichthyophonida</taxon>
        <taxon>Sphaeroforma</taxon>
    </lineage>
</organism>
<dbReference type="Proteomes" id="UP000054560">
    <property type="component" value="Unassembled WGS sequence"/>
</dbReference>
<dbReference type="GeneID" id="25901653"/>
<dbReference type="RefSeq" id="XP_014160631.1">
    <property type="nucleotide sequence ID" value="XM_014305156.1"/>
</dbReference>
<dbReference type="InterPro" id="IPR006612">
    <property type="entry name" value="THAP_Znf"/>
</dbReference>
<evidence type="ECO:0000256" key="1">
    <source>
        <dbReference type="ARBA" id="ARBA00022723"/>
    </source>
</evidence>
<reference evidence="6 7" key="1">
    <citation type="submission" date="2011-02" db="EMBL/GenBank/DDBJ databases">
        <title>The Genome Sequence of Sphaeroforma arctica JP610.</title>
        <authorList>
            <consortium name="The Broad Institute Genome Sequencing Platform"/>
            <person name="Russ C."/>
            <person name="Cuomo C."/>
            <person name="Young S.K."/>
            <person name="Zeng Q."/>
            <person name="Gargeya S."/>
            <person name="Alvarado L."/>
            <person name="Berlin A."/>
            <person name="Chapman S.B."/>
            <person name="Chen Z."/>
            <person name="Freedman E."/>
            <person name="Gellesch M."/>
            <person name="Goldberg J."/>
            <person name="Griggs A."/>
            <person name="Gujja S."/>
            <person name="Heilman E."/>
            <person name="Heiman D."/>
            <person name="Howarth C."/>
            <person name="Mehta T."/>
            <person name="Neiman D."/>
            <person name="Pearson M."/>
            <person name="Roberts A."/>
            <person name="Saif S."/>
            <person name="Shea T."/>
            <person name="Shenoy N."/>
            <person name="Sisk P."/>
            <person name="Stolte C."/>
            <person name="Sykes S."/>
            <person name="White J."/>
            <person name="Yandava C."/>
            <person name="Burger G."/>
            <person name="Gray M.W."/>
            <person name="Holland P.W.H."/>
            <person name="King N."/>
            <person name="Lang F.B.F."/>
            <person name="Roger A.J."/>
            <person name="Ruiz-Trillo I."/>
            <person name="Haas B."/>
            <person name="Nusbaum C."/>
            <person name="Birren B."/>
        </authorList>
    </citation>
    <scope>NUCLEOTIDE SEQUENCE [LARGE SCALE GENOMIC DNA]</scope>
    <source>
        <strain evidence="6 7">JP610</strain>
    </source>
</reference>
<dbReference type="AlphaFoldDB" id="A0A0L0GCU5"/>
<dbReference type="SUPFAM" id="SSF57716">
    <property type="entry name" value="Glucocorticoid receptor-like (DNA-binding domain)"/>
    <property type="match status" value="1"/>
</dbReference>
<evidence type="ECO:0000256" key="3">
    <source>
        <dbReference type="ARBA" id="ARBA00022833"/>
    </source>
</evidence>
<dbReference type="GO" id="GO:0008270">
    <property type="term" value="F:zinc ion binding"/>
    <property type="evidence" value="ECO:0007669"/>
    <property type="project" value="UniProtKB-KW"/>
</dbReference>
<keyword evidence="3" id="KW-0862">Zinc</keyword>
<keyword evidence="2" id="KW-0863">Zinc-finger</keyword>
<dbReference type="PROSITE" id="PS50950">
    <property type="entry name" value="ZF_THAP"/>
    <property type="match status" value="1"/>
</dbReference>